<dbReference type="PANTHER" id="PTHR42071:SF1">
    <property type="entry name" value="GLOBIN-SENSOR DOMAIN-CONTAINING PROTEIN"/>
    <property type="match status" value="1"/>
</dbReference>
<evidence type="ECO:0000256" key="1">
    <source>
        <dbReference type="SAM" id="MobiDB-lite"/>
    </source>
</evidence>
<dbReference type="EMBL" id="ML739090">
    <property type="protein sequence ID" value="KAE8353730.1"/>
    <property type="molecule type" value="Genomic_DNA"/>
</dbReference>
<keyword evidence="4" id="KW-1185">Reference proteome</keyword>
<feature type="compositionally biased region" description="Polar residues" evidence="1">
    <location>
        <begin position="214"/>
        <end position="223"/>
    </location>
</feature>
<dbReference type="PANTHER" id="PTHR42071">
    <property type="entry name" value="PROTOGLOBIN DOMAIN-CONTAINING PROTEIN"/>
    <property type="match status" value="1"/>
</dbReference>
<dbReference type="Proteomes" id="UP000327118">
    <property type="component" value="Unassembled WGS sequence"/>
</dbReference>
<dbReference type="AlphaFoldDB" id="A0A5N6ZCE7"/>
<sequence length="341" mass="38450">MDSVAPAEEDIKYVGRKELYTDLGKRMKYIQTFVDFTDDDIQVFNKGSKYLRAAIPTLTHRLYQKMLGFDITARALRTRSSASEAEPEDLFTIDSPHVQRRKIFWKWYLTRLLCSDPSQIEYWSYLQKVGKMHTGKVLMHPLTIEYIHMNACLGYLKDLLIENISTHPDMTVTFKFALIRSLSKVLCIQNDLISRSYMNEGQEYATEESDESNTDNNASLMDTTSNADTASIANSELSTMTQDKQSYPHCLTRGLSNSRPNSAWDTQSFISGRSIDLDRVSSRADTAISSGCPSRSSSHRIAPSVVPTSPSPALTAPFAVGQTHNFETKIWSVGLKRKGAR</sequence>
<feature type="region of interest" description="Disordered" evidence="1">
    <location>
        <begin position="286"/>
        <end position="309"/>
    </location>
</feature>
<evidence type="ECO:0000313" key="3">
    <source>
        <dbReference type="EMBL" id="KAE8353730.1"/>
    </source>
</evidence>
<gene>
    <name evidence="3" type="ORF">BDV28DRAFT_132632</name>
</gene>
<reference evidence="4" key="1">
    <citation type="submission" date="2019-04" db="EMBL/GenBank/DDBJ databases">
        <title>Friends and foes A comparative genomics studyof 23 Aspergillus species from section Flavi.</title>
        <authorList>
            <consortium name="DOE Joint Genome Institute"/>
            <person name="Kjaerbolling I."/>
            <person name="Vesth T."/>
            <person name="Frisvad J.C."/>
            <person name="Nybo J.L."/>
            <person name="Theobald S."/>
            <person name="Kildgaard S."/>
            <person name="Isbrandt T."/>
            <person name="Kuo A."/>
            <person name="Sato A."/>
            <person name="Lyhne E.K."/>
            <person name="Kogle M.E."/>
            <person name="Wiebenga A."/>
            <person name="Kun R.S."/>
            <person name="Lubbers R.J."/>
            <person name="Makela M.R."/>
            <person name="Barry K."/>
            <person name="Chovatia M."/>
            <person name="Clum A."/>
            <person name="Daum C."/>
            <person name="Haridas S."/>
            <person name="He G."/>
            <person name="LaButti K."/>
            <person name="Lipzen A."/>
            <person name="Mondo S."/>
            <person name="Riley R."/>
            <person name="Salamov A."/>
            <person name="Simmons B.A."/>
            <person name="Magnuson J.K."/>
            <person name="Henrissat B."/>
            <person name="Mortensen U.H."/>
            <person name="Larsen T.O."/>
            <person name="Devries R.P."/>
            <person name="Grigoriev I.V."/>
            <person name="Machida M."/>
            <person name="Baker S.E."/>
            <person name="Andersen M.R."/>
        </authorList>
    </citation>
    <scope>NUCLEOTIDE SEQUENCE [LARGE SCALE GENOMIC DNA]</scope>
    <source>
        <strain evidence="4">CBS 553.77</strain>
    </source>
</reference>
<evidence type="ECO:0000313" key="4">
    <source>
        <dbReference type="Proteomes" id="UP000327118"/>
    </source>
</evidence>
<feature type="domain" description="Globin-sensor" evidence="2">
    <location>
        <begin position="25"/>
        <end position="203"/>
    </location>
</feature>
<feature type="region of interest" description="Disordered" evidence="1">
    <location>
        <begin position="203"/>
        <end position="223"/>
    </location>
</feature>
<dbReference type="InterPro" id="IPR012292">
    <property type="entry name" value="Globin/Proto"/>
</dbReference>
<dbReference type="Pfam" id="PF11563">
    <property type="entry name" value="Protoglobin"/>
    <property type="match status" value="1"/>
</dbReference>
<accession>A0A5N6ZCE7</accession>
<dbReference type="GO" id="GO:0020037">
    <property type="term" value="F:heme binding"/>
    <property type="evidence" value="ECO:0007669"/>
    <property type="project" value="InterPro"/>
</dbReference>
<dbReference type="OrthoDB" id="10027058at2759"/>
<dbReference type="InterPro" id="IPR044398">
    <property type="entry name" value="Globin-sensor_dom"/>
</dbReference>
<dbReference type="Gene3D" id="1.10.490.10">
    <property type="entry name" value="Globins"/>
    <property type="match status" value="1"/>
</dbReference>
<evidence type="ECO:0000259" key="2">
    <source>
        <dbReference type="Pfam" id="PF11563"/>
    </source>
</evidence>
<protein>
    <submittedName>
        <fullName evidence="3">Protoglobin-domain-containing protein</fullName>
    </submittedName>
</protein>
<dbReference type="GO" id="GO:0019825">
    <property type="term" value="F:oxygen binding"/>
    <property type="evidence" value="ECO:0007669"/>
    <property type="project" value="InterPro"/>
</dbReference>
<organism evidence="3 4">
    <name type="scientific">Aspergillus coremiiformis</name>
    <dbReference type="NCBI Taxonomy" id="138285"/>
    <lineage>
        <taxon>Eukaryota</taxon>
        <taxon>Fungi</taxon>
        <taxon>Dikarya</taxon>
        <taxon>Ascomycota</taxon>
        <taxon>Pezizomycotina</taxon>
        <taxon>Eurotiomycetes</taxon>
        <taxon>Eurotiomycetidae</taxon>
        <taxon>Eurotiales</taxon>
        <taxon>Aspergillaceae</taxon>
        <taxon>Aspergillus</taxon>
        <taxon>Aspergillus subgen. Circumdati</taxon>
    </lineage>
</organism>
<name>A0A5N6ZCE7_9EURO</name>
<proteinExistence type="predicted"/>